<dbReference type="PANTHER" id="PTHR24221">
    <property type="entry name" value="ATP-BINDING CASSETTE SUB-FAMILY B"/>
    <property type="match status" value="1"/>
</dbReference>
<dbReference type="Proteomes" id="UP000053557">
    <property type="component" value="Unassembled WGS sequence"/>
</dbReference>
<evidence type="ECO:0000256" key="1">
    <source>
        <dbReference type="ARBA" id="ARBA00004651"/>
    </source>
</evidence>
<dbReference type="RefSeq" id="WP_067719740.1">
    <property type="nucleotide sequence ID" value="NZ_LPVJ01000070.1"/>
</dbReference>
<evidence type="ECO:0000256" key="8">
    <source>
        <dbReference type="ARBA" id="ARBA00023136"/>
    </source>
</evidence>
<dbReference type="Pfam" id="PF00664">
    <property type="entry name" value="ABC_membrane"/>
    <property type="match status" value="1"/>
</dbReference>
<dbReference type="InterPro" id="IPR011527">
    <property type="entry name" value="ABC1_TM_dom"/>
</dbReference>
<feature type="transmembrane region" description="Helical" evidence="9">
    <location>
        <begin position="160"/>
        <end position="178"/>
    </location>
</feature>
<dbReference type="GO" id="GO:0005524">
    <property type="term" value="F:ATP binding"/>
    <property type="evidence" value="ECO:0007669"/>
    <property type="project" value="UniProtKB-KW"/>
</dbReference>
<keyword evidence="6 12" id="KW-0067">ATP-binding</keyword>
<dbReference type="GO" id="GO:0016887">
    <property type="term" value="F:ATP hydrolysis activity"/>
    <property type="evidence" value="ECO:0007669"/>
    <property type="project" value="InterPro"/>
</dbReference>
<dbReference type="GO" id="GO:0140359">
    <property type="term" value="F:ABC-type transporter activity"/>
    <property type="evidence" value="ECO:0007669"/>
    <property type="project" value="InterPro"/>
</dbReference>
<feature type="transmembrane region" description="Helical" evidence="9">
    <location>
        <begin position="56"/>
        <end position="77"/>
    </location>
</feature>
<dbReference type="PROSITE" id="PS00211">
    <property type="entry name" value="ABC_TRANSPORTER_1"/>
    <property type="match status" value="1"/>
</dbReference>
<feature type="domain" description="ABC transmembrane type-1" evidence="11">
    <location>
        <begin position="19"/>
        <end position="303"/>
    </location>
</feature>
<dbReference type="InterPro" id="IPR036640">
    <property type="entry name" value="ABC1_TM_sf"/>
</dbReference>
<dbReference type="GO" id="GO:0005886">
    <property type="term" value="C:plasma membrane"/>
    <property type="evidence" value="ECO:0007669"/>
    <property type="project" value="UniProtKB-SubCell"/>
</dbReference>
<evidence type="ECO:0000259" key="10">
    <source>
        <dbReference type="PROSITE" id="PS50893"/>
    </source>
</evidence>
<keyword evidence="2" id="KW-0813">Transport</keyword>
<dbReference type="Gene3D" id="3.40.50.300">
    <property type="entry name" value="P-loop containing nucleotide triphosphate hydrolases"/>
    <property type="match status" value="1"/>
</dbReference>
<evidence type="ECO:0000256" key="4">
    <source>
        <dbReference type="ARBA" id="ARBA00022692"/>
    </source>
</evidence>
<sequence>MRVFLDLMWFFKMHKGRYATGITLLLCVAILSLIPPHAVGVIMDAMRRHTLTRGMILQWVAILALDTVFIYVMRYIWRVLLFGSAMELAARLREKLYDHFTRMSPQFYHKNRIGDLMAHSTNDVQAVEMTATDGILTLVDSISTGIVVITTMATTLSWKLTLIALIPMPIMAFATSRYGRMMHTRFHTAQEAFAEITEYTQETIAGIRVIKAFGQEDVERERFAQRSLDVVKKNIRVARIDALFDPTISLVVGCSYLLSVGFGAVFVVHRQLTIGELTTFTLYLGQLIWPMLAFGWLFNIVERGRASNDRINTLLSTPQDICDAEVTLKGHPTGEIAFALDEFTYPDKEKPTLKNVHFSIKQGQTLGIVGRTGSGKTTLFKLLLREFDVAPGGIFVGGQPIDAWTLSALRGAIAYVPQDHFLFSASIAQNIAFARAAAPLEEIQGVARQAAIHEDILRFPEGYATVVGERGVTLSGGQKQRVSIARALLLDAEILILDDSLSAVDATTEASILQALRQKPKTATTLIATHRLSSVEHADLILVLEDGEIVERGTHMDLLAQNGVYAAMYELQQLESIVEHGGVSA</sequence>
<feature type="domain" description="ABC transporter" evidence="10">
    <location>
        <begin position="338"/>
        <end position="571"/>
    </location>
</feature>
<dbReference type="CDD" id="cd18541">
    <property type="entry name" value="ABC_6TM_TmrB_like"/>
    <property type="match status" value="1"/>
</dbReference>
<dbReference type="FunFam" id="3.40.50.300:FF:000221">
    <property type="entry name" value="Multidrug ABC transporter ATP-binding protein"/>
    <property type="match status" value="1"/>
</dbReference>
<keyword evidence="8 9" id="KW-0472">Membrane</keyword>
<dbReference type="InterPro" id="IPR017871">
    <property type="entry name" value="ABC_transporter-like_CS"/>
</dbReference>
<comment type="caution">
    <text evidence="12">The sequence shown here is derived from an EMBL/GenBank/DDBJ whole genome shotgun (WGS) entry which is preliminary data.</text>
</comment>
<dbReference type="PROSITE" id="PS50893">
    <property type="entry name" value="ABC_TRANSPORTER_2"/>
    <property type="match status" value="1"/>
</dbReference>
<dbReference type="SMART" id="SM00382">
    <property type="entry name" value="AAA"/>
    <property type="match status" value="1"/>
</dbReference>
<name>A0A117SX60_9BACL</name>
<dbReference type="Gene3D" id="1.20.1560.10">
    <property type="entry name" value="ABC transporter type 1, transmembrane domain"/>
    <property type="match status" value="1"/>
</dbReference>
<evidence type="ECO:0000256" key="9">
    <source>
        <dbReference type="SAM" id="Phobius"/>
    </source>
</evidence>
<feature type="transmembrane region" description="Helical" evidence="9">
    <location>
        <begin position="280"/>
        <end position="301"/>
    </location>
</feature>
<dbReference type="EMBL" id="LPVJ01000070">
    <property type="protein sequence ID" value="KUO94878.1"/>
    <property type="molecule type" value="Genomic_DNA"/>
</dbReference>
<keyword evidence="13" id="KW-1185">Reference proteome</keyword>
<proteinExistence type="predicted"/>
<evidence type="ECO:0000313" key="12">
    <source>
        <dbReference type="EMBL" id="KUO94878.1"/>
    </source>
</evidence>
<dbReference type="OrthoDB" id="9770415at2"/>
<protein>
    <submittedName>
        <fullName evidence="12">Multidrug ABC transporter ATP-binding protein</fullName>
    </submittedName>
</protein>
<dbReference type="InterPro" id="IPR027417">
    <property type="entry name" value="P-loop_NTPase"/>
</dbReference>
<dbReference type="SUPFAM" id="SSF90123">
    <property type="entry name" value="ABC transporter transmembrane region"/>
    <property type="match status" value="1"/>
</dbReference>
<dbReference type="InterPro" id="IPR003593">
    <property type="entry name" value="AAA+_ATPase"/>
</dbReference>
<accession>A0A117SX60</accession>
<evidence type="ECO:0000313" key="13">
    <source>
        <dbReference type="Proteomes" id="UP000053557"/>
    </source>
</evidence>
<evidence type="ECO:0000259" key="11">
    <source>
        <dbReference type="PROSITE" id="PS50929"/>
    </source>
</evidence>
<dbReference type="InterPro" id="IPR039421">
    <property type="entry name" value="Type_1_exporter"/>
</dbReference>
<evidence type="ECO:0000256" key="3">
    <source>
        <dbReference type="ARBA" id="ARBA00022475"/>
    </source>
</evidence>
<comment type="subcellular location">
    <subcellularLocation>
        <location evidence="1">Cell membrane</location>
        <topology evidence="1">Multi-pass membrane protein</topology>
    </subcellularLocation>
</comment>
<dbReference type="SUPFAM" id="SSF52540">
    <property type="entry name" value="P-loop containing nucleoside triphosphate hydrolases"/>
    <property type="match status" value="1"/>
</dbReference>
<reference evidence="12 13" key="1">
    <citation type="submission" date="2015-12" db="EMBL/GenBank/DDBJ databases">
        <title>Draft genome sequence of Acidibacillus ferrooxidans ITV001, isolated from a chalcopyrite acid mine drainage site in Brazil.</title>
        <authorList>
            <person name="Dall'Agnol H."/>
            <person name="Nancucheo I."/>
            <person name="Johnson B."/>
            <person name="Oliveira R."/>
            <person name="Leite L."/>
            <person name="Pylro V."/>
            <person name="Nunes G.L."/>
            <person name="Tzotzos G."/>
            <person name="Fernandes G.R."/>
            <person name="Dutra J."/>
            <person name="Orellana S.C."/>
            <person name="Oliveira G."/>
        </authorList>
    </citation>
    <scope>NUCLEOTIDE SEQUENCE [LARGE SCALE GENOMIC DNA]</scope>
    <source>
        <strain evidence="13">ITV01</strain>
    </source>
</reference>
<gene>
    <name evidence="12" type="ORF">ATW55_10200</name>
</gene>
<evidence type="ECO:0000256" key="7">
    <source>
        <dbReference type="ARBA" id="ARBA00022989"/>
    </source>
</evidence>
<feature type="transmembrane region" description="Helical" evidence="9">
    <location>
        <begin position="242"/>
        <end position="268"/>
    </location>
</feature>
<keyword evidence="4 9" id="KW-0812">Transmembrane</keyword>
<evidence type="ECO:0000256" key="2">
    <source>
        <dbReference type="ARBA" id="ARBA00022448"/>
    </source>
</evidence>
<dbReference type="PROSITE" id="PS50929">
    <property type="entry name" value="ABC_TM1F"/>
    <property type="match status" value="1"/>
</dbReference>
<organism evidence="12 13">
    <name type="scientific">Ferroacidibacillus organovorans</name>
    <dbReference type="NCBI Taxonomy" id="1765683"/>
    <lineage>
        <taxon>Bacteria</taxon>
        <taxon>Bacillati</taxon>
        <taxon>Bacillota</taxon>
        <taxon>Bacilli</taxon>
        <taxon>Bacillales</taxon>
        <taxon>Alicyclobacillaceae</taxon>
        <taxon>Ferroacidibacillus</taxon>
    </lineage>
</organism>
<keyword evidence="5" id="KW-0547">Nucleotide-binding</keyword>
<dbReference type="FunFam" id="1.20.1560.10:FF:000011">
    <property type="entry name" value="Multidrug ABC transporter ATP-binding protein"/>
    <property type="match status" value="1"/>
</dbReference>
<evidence type="ECO:0000256" key="6">
    <source>
        <dbReference type="ARBA" id="ARBA00022840"/>
    </source>
</evidence>
<keyword evidence="3" id="KW-1003">Cell membrane</keyword>
<dbReference type="Pfam" id="PF00005">
    <property type="entry name" value="ABC_tran"/>
    <property type="match status" value="1"/>
</dbReference>
<dbReference type="InterPro" id="IPR003439">
    <property type="entry name" value="ABC_transporter-like_ATP-bd"/>
</dbReference>
<dbReference type="PANTHER" id="PTHR24221:SF300">
    <property type="entry name" value="MULTIDRUG RESISTANCE-LIKE ATP-BINDING PROTEIN MDLA"/>
    <property type="match status" value="1"/>
</dbReference>
<evidence type="ECO:0000256" key="5">
    <source>
        <dbReference type="ARBA" id="ARBA00022741"/>
    </source>
</evidence>
<keyword evidence="7 9" id="KW-1133">Transmembrane helix</keyword>
<dbReference type="AlphaFoldDB" id="A0A117SX60"/>